<feature type="transmembrane region" description="Helical" evidence="8">
    <location>
        <begin position="70"/>
        <end position="96"/>
    </location>
</feature>
<dbReference type="NCBIfam" id="TIGR00546">
    <property type="entry name" value="lnt"/>
    <property type="match status" value="1"/>
</dbReference>
<dbReference type="Proteomes" id="UP000245507">
    <property type="component" value="Unassembled WGS sequence"/>
</dbReference>
<dbReference type="UniPathway" id="UPA00666"/>
<keyword evidence="7 8" id="KW-0012">Acyltransferase</keyword>
<reference evidence="11 12" key="1">
    <citation type="submission" date="2018-05" db="EMBL/GenBank/DDBJ databases">
        <title>Nocardioides silvaticus genome.</title>
        <authorList>
            <person name="Li C."/>
            <person name="Wang G."/>
        </authorList>
    </citation>
    <scope>NUCLEOTIDE SEQUENCE [LARGE SCALE GENOMIC DNA]</scope>
    <source>
        <strain evidence="11 12">CCTCC AB 2018079</strain>
    </source>
</reference>
<dbReference type="EMBL" id="QGDD01000001">
    <property type="protein sequence ID" value="PWN04299.1"/>
    <property type="molecule type" value="Genomic_DNA"/>
</dbReference>
<keyword evidence="2 8" id="KW-1003">Cell membrane</keyword>
<accession>A0A316TM05</accession>
<feature type="region of interest" description="Disordered" evidence="9">
    <location>
        <begin position="12"/>
        <end position="39"/>
    </location>
</feature>
<dbReference type="Gene3D" id="3.60.110.10">
    <property type="entry name" value="Carbon-nitrogen hydrolase"/>
    <property type="match status" value="1"/>
</dbReference>
<dbReference type="EC" id="2.3.1.269" evidence="8"/>
<keyword evidence="12" id="KW-1185">Reference proteome</keyword>
<dbReference type="Pfam" id="PF00795">
    <property type="entry name" value="CN_hydrolase"/>
    <property type="match status" value="1"/>
</dbReference>
<evidence type="ECO:0000256" key="2">
    <source>
        <dbReference type="ARBA" id="ARBA00022475"/>
    </source>
</evidence>
<dbReference type="HAMAP" id="MF_01148">
    <property type="entry name" value="Lnt"/>
    <property type="match status" value="1"/>
</dbReference>
<keyword evidence="3 8" id="KW-0808">Transferase</keyword>
<dbReference type="InterPro" id="IPR004563">
    <property type="entry name" value="Apolipo_AcylTrfase"/>
</dbReference>
<dbReference type="GO" id="GO:0005886">
    <property type="term" value="C:plasma membrane"/>
    <property type="evidence" value="ECO:0007669"/>
    <property type="project" value="UniProtKB-SubCell"/>
</dbReference>
<keyword evidence="6 8" id="KW-0472">Membrane</keyword>
<comment type="subcellular location">
    <subcellularLocation>
        <location evidence="1 8">Cell membrane</location>
        <topology evidence="1 8">Multi-pass membrane protein</topology>
    </subcellularLocation>
</comment>
<protein>
    <recommendedName>
        <fullName evidence="8">Apolipoprotein N-acyltransferase</fullName>
        <shortName evidence="8">ALP N-acyltransferase</shortName>
        <ecNumber evidence="8">2.3.1.269</ecNumber>
    </recommendedName>
</protein>
<feature type="region of interest" description="Disordered" evidence="9">
    <location>
        <begin position="594"/>
        <end position="630"/>
    </location>
</feature>
<comment type="catalytic activity">
    <reaction evidence="8">
        <text>N-terminal S-1,2-diacyl-sn-glyceryl-L-cysteinyl-[lipoprotein] + a glycerophospholipid = N-acyl-S-1,2-diacyl-sn-glyceryl-L-cysteinyl-[lipoprotein] + a 2-acyl-sn-glycero-3-phospholipid + H(+)</text>
        <dbReference type="Rhea" id="RHEA:48228"/>
        <dbReference type="Rhea" id="RHEA-COMP:14681"/>
        <dbReference type="Rhea" id="RHEA-COMP:14684"/>
        <dbReference type="ChEBI" id="CHEBI:15378"/>
        <dbReference type="ChEBI" id="CHEBI:136912"/>
        <dbReference type="ChEBI" id="CHEBI:140656"/>
        <dbReference type="ChEBI" id="CHEBI:140657"/>
        <dbReference type="ChEBI" id="CHEBI:140660"/>
        <dbReference type="EC" id="2.3.1.269"/>
    </reaction>
</comment>
<comment type="pathway">
    <text evidence="8">Protein modification; lipoprotein biosynthesis (N-acyl transfer).</text>
</comment>
<comment type="function">
    <text evidence="8">Catalyzes the phospholipid dependent N-acylation of the N-terminal cysteine of apolipoprotein, the last step in lipoprotein maturation.</text>
</comment>
<dbReference type="AlphaFoldDB" id="A0A316TM05"/>
<dbReference type="InterPro" id="IPR036526">
    <property type="entry name" value="C-N_Hydrolase_sf"/>
</dbReference>
<dbReference type="InterPro" id="IPR003010">
    <property type="entry name" value="C-N_Hydrolase"/>
</dbReference>
<evidence type="ECO:0000256" key="7">
    <source>
        <dbReference type="ARBA" id="ARBA00023315"/>
    </source>
</evidence>
<comment type="caution">
    <text evidence="8">Lacks conserved residue(s) required for the propagation of feature annotation.</text>
</comment>
<gene>
    <name evidence="8 11" type="primary">lnt</name>
    <name evidence="11" type="ORF">DJ010_01200</name>
</gene>
<keyword evidence="5 8" id="KW-1133">Transmembrane helix</keyword>
<dbReference type="Pfam" id="PF20154">
    <property type="entry name" value="LNT_N"/>
    <property type="match status" value="1"/>
</dbReference>
<feature type="transmembrane region" description="Helical" evidence="8">
    <location>
        <begin position="239"/>
        <end position="257"/>
    </location>
</feature>
<name>A0A316TM05_9ACTN</name>
<evidence type="ECO:0000256" key="4">
    <source>
        <dbReference type="ARBA" id="ARBA00022692"/>
    </source>
</evidence>
<evidence type="ECO:0000313" key="12">
    <source>
        <dbReference type="Proteomes" id="UP000245507"/>
    </source>
</evidence>
<feature type="transmembrane region" description="Helical" evidence="8">
    <location>
        <begin position="199"/>
        <end position="227"/>
    </location>
</feature>
<evidence type="ECO:0000256" key="3">
    <source>
        <dbReference type="ARBA" id="ARBA00022679"/>
    </source>
</evidence>
<dbReference type="GO" id="GO:0042158">
    <property type="term" value="P:lipoprotein biosynthetic process"/>
    <property type="evidence" value="ECO:0007669"/>
    <property type="project" value="UniProtKB-UniRule"/>
</dbReference>
<dbReference type="CDD" id="cd07571">
    <property type="entry name" value="ALP_N-acyl_transferase"/>
    <property type="match status" value="1"/>
</dbReference>
<comment type="caution">
    <text evidence="11">The sequence shown here is derived from an EMBL/GenBank/DDBJ whole genome shotgun (WGS) entry which is preliminary data.</text>
</comment>
<evidence type="ECO:0000313" key="11">
    <source>
        <dbReference type="EMBL" id="PWN04299.1"/>
    </source>
</evidence>
<dbReference type="PANTHER" id="PTHR38686:SF1">
    <property type="entry name" value="APOLIPOPROTEIN N-ACYLTRANSFERASE"/>
    <property type="match status" value="1"/>
</dbReference>
<evidence type="ECO:0000256" key="6">
    <source>
        <dbReference type="ARBA" id="ARBA00023136"/>
    </source>
</evidence>
<comment type="similarity">
    <text evidence="8">Belongs to the CN hydrolase family. Apolipoprotein N-acyltransferase subfamily.</text>
</comment>
<evidence type="ECO:0000259" key="10">
    <source>
        <dbReference type="PROSITE" id="PS50263"/>
    </source>
</evidence>
<dbReference type="GO" id="GO:0016410">
    <property type="term" value="F:N-acyltransferase activity"/>
    <property type="evidence" value="ECO:0007669"/>
    <property type="project" value="UniProtKB-UniRule"/>
</dbReference>
<organism evidence="11 12">
    <name type="scientific">Nocardioides silvaticus</name>
    <dbReference type="NCBI Taxonomy" id="2201891"/>
    <lineage>
        <taxon>Bacteria</taxon>
        <taxon>Bacillati</taxon>
        <taxon>Actinomycetota</taxon>
        <taxon>Actinomycetes</taxon>
        <taxon>Propionibacteriales</taxon>
        <taxon>Nocardioidaceae</taxon>
        <taxon>Nocardioides</taxon>
    </lineage>
</organism>
<evidence type="ECO:0000256" key="9">
    <source>
        <dbReference type="SAM" id="MobiDB-lite"/>
    </source>
</evidence>
<feature type="domain" description="CN hydrolase" evidence="10">
    <location>
        <begin position="270"/>
        <end position="523"/>
    </location>
</feature>
<dbReference type="PANTHER" id="PTHR38686">
    <property type="entry name" value="APOLIPOPROTEIN N-ACYLTRANSFERASE"/>
    <property type="match status" value="1"/>
</dbReference>
<feature type="transmembrane region" description="Helical" evidence="8">
    <location>
        <begin position="129"/>
        <end position="154"/>
    </location>
</feature>
<dbReference type="SUPFAM" id="SSF56317">
    <property type="entry name" value="Carbon-nitrogen hydrolase"/>
    <property type="match status" value="1"/>
</dbReference>
<dbReference type="PROSITE" id="PS50263">
    <property type="entry name" value="CN_HYDROLASE"/>
    <property type="match status" value="1"/>
</dbReference>
<dbReference type="InterPro" id="IPR045378">
    <property type="entry name" value="LNT_N"/>
</dbReference>
<proteinExistence type="inferred from homology"/>
<evidence type="ECO:0000256" key="8">
    <source>
        <dbReference type="HAMAP-Rule" id="MF_01148"/>
    </source>
</evidence>
<keyword evidence="4 8" id="KW-0812">Transmembrane</keyword>
<keyword evidence="11" id="KW-0449">Lipoprotein</keyword>
<evidence type="ECO:0000256" key="5">
    <source>
        <dbReference type="ARBA" id="ARBA00022989"/>
    </source>
</evidence>
<feature type="transmembrane region" description="Helical" evidence="8">
    <location>
        <begin position="103"/>
        <end position="123"/>
    </location>
</feature>
<sequence length="630" mass="65090">MLLFWLQFRPQGPMSSNSRAPSGRTGAPRAATRTGPAGDRYSLSGELGGCSPIGRRGGLVNAVGAAGGGLVAALCFEPVGAGWLAPVAMALLWASVARAPLRFAAFSGLCFGLAFMLVLLWWLEDSIGWAAWLGLAGALAVSVAVASVGVRAVASLPAGPVWAGAVWIGVESLRSGWPLGGMPWGRLGFTAIDTPWQSLLPYTGITGTGLLIATGGFTFAHACSVFLRRTSSPRRTAAAGMLAGVCAAVLAGAIWPYHVPAVATTTVAAVQGGVPGDGRDLAGHHRAVTSNHVEATTALADSLTSKQRESLVLVVWPENATAVDPVRDPVARAAIEEAVAAIGVPVLVGGIFDGPTAETAYNRGLLWRPDRGPRLGGSGAYTKTHPVPFGEHIPWRSVIGGWSSRFDRIPRDMLPGQGEGPLSVYGLLVADAICFDVAYDDVLPGQVARGGQIAVVQTSNATFTGTTQPEQQFEITRARAVELGRTVVVASTNGVSGVIAGDGEVTQRATGEETATLVAEVELADRVTPAVRSQSVRSATIPAVAVVGLLLAFARGLRRRGRGRVPTRFERSVELPKAAEVGVVVGHHLPSGAGLGAVEPTSLAPVGGDPSDDEGSGEDRERVVTQRPSQ</sequence>
<evidence type="ECO:0000256" key="1">
    <source>
        <dbReference type="ARBA" id="ARBA00004651"/>
    </source>
</evidence>